<accession>A0AAW1XKQ0</accession>
<dbReference type="EMBL" id="JBEDUW010000003">
    <property type="protein sequence ID" value="KAK9936948.1"/>
    <property type="molecule type" value="Genomic_DNA"/>
</dbReference>
<evidence type="ECO:0000313" key="1">
    <source>
        <dbReference type="EMBL" id="KAK9936948.1"/>
    </source>
</evidence>
<dbReference type="Proteomes" id="UP001457282">
    <property type="component" value="Unassembled WGS sequence"/>
</dbReference>
<name>A0AAW1XKQ0_RUBAR</name>
<comment type="caution">
    <text evidence="1">The sequence shown here is derived from an EMBL/GenBank/DDBJ whole genome shotgun (WGS) entry which is preliminary data.</text>
</comment>
<proteinExistence type="predicted"/>
<gene>
    <name evidence="1" type="ORF">M0R45_013767</name>
</gene>
<organism evidence="1 2">
    <name type="scientific">Rubus argutus</name>
    <name type="common">Southern blackberry</name>
    <dbReference type="NCBI Taxonomy" id="59490"/>
    <lineage>
        <taxon>Eukaryota</taxon>
        <taxon>Viridiplantae</taxon>
        <taxon>Streptophyta</taxon>
        <taxon>Embryophyta</taxon>
        <taxon>Tracheophyta</taxon>
        <taxon>Spermatophyta</taxon>
        <taxon>Magnoliopsida</taxon>
        <taxon>eudicotyledons</taxon>
        <taxon>Gunneridae</taxon>
        <taxon>Pentapetalae</taxon>
        <taxon>rosids</taxon>
        <taxon>fabids</taxon>
        <taxon>Rosales</taxon>
        <taxon>Rosaceae</taxon>
        <taxon>Rosoideae</taxon>
        <taxon>Rosoideae incertae sedis</taxon>
        <taxon>Rubus</taxon>
    </lineage>
</organism>
<protein>
    <submittedName>
        <fullName evidence="1">Uncharacterized protein</fullName>
    </submittedName>
</protein>
<dbReference type="AlphaFoldDB" id="A0AAW1XKQ0"/>
<reference evidence="1 2" key="1">
    <citation type="journal article" date="2023" name="G3 (Bethesda)">
        <title>A chromosome-length genome assembly and annotation of blackberry (Rubus argutus, cv. 'Hillquist').</title>
        <authorList>
            <person name="Bruna T."/>
            <person name="Aryal R."/>
            <person name="Dudchenko O."/>
            <person name="Sargent D.J."/>
            <person name="Mead D."/>
            <person name="Buti M."/>
            <person name="Cavallini A."/>
            <person name="Hytonen T."/>
            <person name="Andres J."/>
            <person name="Pham M."/>
            <person name="Weisz D."/>
            <person name="Mascagni F."/>
            <person name="Usai G."/>
            <person name="Natali L."/>
            <person name="Bassil N."/>
            <person name="Fernandez G.E."/>
            <person name="Lomsadze A."/>
            <person name="Armour M."/>
            <person name="Olukolu B."/>
            <person name="Poorten T."/>
            <person name="Britton C."/>
            <person name="Davik J."/>
            <person name="Ashrafi H."/>
            <person name="Aiden E.L."/>
            <person name="Borodovsky M."/>
            <person name="Worthington M."/>
        </authorList>
    </citation>
    <scope>NUCLEOTIDE SEQUENCE [LARGE SCALE GENOMIC DNA]</scope>
    <source>
        <strain evidence="1">PI 553951</strain>
    </source>
</reference>
<keyword evidence="2" id="KW-1185">Reference proteome</keyword>
<sequence length="127" mass="14053">MFNNGSRSDLLSTRVIMIGAFHFWLRIQLKIPEIGCVCDWIWKVYSDTVAVVFDVVDWLEWKRPKSSRLVRSGEGLVGVAEHAVVVPYDDLFFDGAQLDCFGDRGGDTSFASGSGDVTAAEEEGFVA</sequence>
<evidence type="ECO:0000313" key="2">
    <source>
        <dbReference type="Proteomes" id="UP001457282"/>
    </source>
</evidence>